<dbReference type="Proteomes" id="UP000728032">
    <property type="component" value="Unassembled WGS sequence"/>
</dbReference>
<keyword evidence="2" id="KW-1185">Reference proteome</keyword>
<dbReference type="AlphaFoldDB" id="A0A7R9QU57"/>
<protein>
    <submittedName>
        <fullName evidence="1">Uncharacterized protein</fullName>
    </submittedName>
</protein>
<accession>A0A7R9QU57</accession>
<organism evidence="1">
    <name type="scientific">Oppiella nova</name>
    <dbReference type="NCBI Taxonomy" id="334625"/>
    <lineage>
        <taxon>Eukaryota</taxon>
        <taxon>Metazoa</taxon>
        <taxon>Ecdysozoa</taxon>
        <taxon>Arthropoda</taxon>
        <taxon>Chelicerata</taxon>
        <taxon>Arachnida</taxon>
        <taxon>Acari</taxon>
        <taxon>Acariformes</taxon>
        <taxon>Sarcoptiformes</taxon>
        <taxon>Oribatida</taxon>
        <taxon>Brachypylina</taxon>
        <taxon>Oppioidea</taxon>
        <taxon>Oppiidae</taxon>
        <taxon>Oppiella</taxon>
    </lineage>
</organism>
<dbReference type="OrthoDB" id="5825849at2759"/>
<evidence type="ECO:0000313" key="1">
    <source>
        <dbReference type="EMBL" id="CAD7657311.1"/>
    </source>
</evidence>
<dbReference type="EMBL" id="CAJPVJ010012763">
    <property type="protein sequence ID" value="CAG2174497.1"/>
    <property type="molecule type" value="Genomic_DNA"/>
</dbReference>
<dbReference type="EMBL" id="OC927588">
    <property type="protein sequence ID" value="CAD7657311.1"/>
    <property type="molecule type" value="Genomic_DNA"/>
</dbReference>
<name>A0A7R9QU57_9ACAR</name>
<proteinExistence type="predicted"/>
<gene>
    <name evidence="1" type="ORF">ONB1V03_LOCUS13941</name>
</gene>
<evidence type="ECO:0000313" key="2">
    <source>
        <dbReference type="Proteomes" id="UP000728032"/>
    </source>
</evidence>
<sequence length="80" mass="9316">MQLTKVNYWNKWLKNGRRPARPVTRFKADKPMVLRNEVTSGTKIASDVELNNDDVIPTPGQQKLSKDQMNVLLQRWPQPK</sequence>
<reference evidence="1" key="1">
    <citation type="submission" date="2020-11" db="EMBL/GenBank/DDBJ databases">
        <authorList>
            <person name="Tran Van P."/>
        </authorList>
    </citation>
    <scope>NUCLEOTIDE SEQUENCE</scope>
</reference>